<evidence type="ECO:0000313" key="2">
    <source>
        <dbReference type="Proteomes" id="UP000704467"/>
    </source>
</evidence>
<accession>A0ABX1DLL2</accession>
<keyword evidence="2" id="KW-1185">Reference proteome</keyword>
<evidence type="ECO:0000313" key="1">
    <source>
        <dbReference type="EMBL" id="NKC03869.1"/>
    </source>
</evidence>
<organism evidence="1 2">
    <name type="scientific">Brucella haematophila</name>
    <dbReference type="NCBI Taxonomy" id="419474"/>
    <lineage>
        <taxon>Bacteria</taxon>
        <taxon>Pseudomonadati</taxon>
        <taxon>Pseudomonadota</taxon>
        <taxon>Alphaproteobacteria</taxon>
        <taxon>Hyphomicrobiales</taxon>
        <taxon>Brucellaceae</taxon>
        <taxon>Brucella/Ochrobactrum group</taxon>
        <taxon>Brucella</taxon>
    </lineage>
</organism>
<reference evidence="1 2" key="1">
    <citation type="submission" date="2020-03" db="EMBL/GenBank/DDBJ databases">
        <title>Whole genome sequencing of clinical and environmental type strains of Ochrobactrum.</title>
        <authorList>
            <person name="Dharne M."/>
        </authorList>
    </citation>
    <scope>NUCLEOTIDE SEQUENCE [LARGE SCALE GENOMIC DNA]</scope>
    <source>
        <strain evidence="1 2">CIP 109452</strain>
    </source>
</reference>
<dbReference type="Proteomes" id="UP000704467">
    <property type="component" value="Unassembled WGS sequence"/>
</dbReference>
<comment type="caution">
    <text evidence="1">The sequence shown here is derived from an EMBL/GenBank/DDBJ whole genome shotgun (WGS) entry which is preliminary data.</text>
</comment>
<sequence>MVKPRENRVPIMMSDDELTAIDDWRYENRISTRSDAVRRLVQIGLRLDRHFDALYDNLNDLRALMPRMIDNLDNAVNGVDDEAYSTQALTQVLVTFMNQAEGQKRMINLLYGVLGEAATLKDAKTTAQAIQEADEGADKYYTSIKEVLKPLAEKWNESK</sequence>
<dbReference type="RefSeq" id="WP_171058788.1">
    <property type="nucleotide sequence ID" value="NZ_VCPE01000011.1"/>
</dbReference>
<dbReference type="EMBL" id="JAAVLN010000002">
    <property type="protein sequence ID" value="NKC03869.1"/>
    <property type="molecule type" value="Genomic_DNA"/>
</dbReference>
<protein>
    <recommendedName>
        <fullName evidence="3">Ribbon-helix-helix protein CopG domain-containing protein</fullName>
    </recommendedName>
</protein>
<name>A0ABX1DLL2_9HYPH</name>
<proteinExistence type="predicted"/>
<gene>
    <name evidence="1" type="ORF">HED55_13090</name>
</gene>
<evidence type="ECO:0008006" key="3">
    <source>
        <dbReference type="Google" id="ProtNLM"/>
    </source>
</evidence>